<dbReference type="AlphaFoldDB" id="A0A4Q7PIM0"/>
<keyword evidence="1" id="KW-0805">Transcription regulation</keyword>
<evidence type="ECO:0000259" key="5">
    <source>
        <dbReference type="PROSITE" id="PS50977"/>
    </source>
</evidence>
<organism evidence="6 7">
    <name type="scientific">Cuneatibacter caecimuris</name>
    <dbReference type="NCBI Taxonomy" id="1796618"/>
    <lineage>
        <taxon>Bacteria</taxon>
        <taxon>Bacillati</taxon>
        <taxon>Bacillota</taxon>
        <taxon>Clostridia</taxon>
        <taxon>Lachnospirales</taxon>
        <taxon>Lachnospiraceae</taxon>
        <taxon>Cuneatibacter</taxon>
    </lineage>
</organism>
<gene>
    <name evidence="6" type="ORF">EV209_1783</name>
</gene>
<dbReference type="EMBL" id="SGXF01000003">
    <property type="protein sequence ID" value="RZT00472.1"/>
    <property type="molecule type" value="Genomic_DNA"/>
</dbReference>
<dbReference type="SUPFAM" id="SSF48498">
    <property type="entry name" value="Tetracyclin repressor-like, C-terminal domain"/>
    <property type="match status" value="1"/>
</dbReference>
<evidence type="ECO:0000313" key="6">
    <source>
        <dbReference type="EMBL" id="RZT00472.1"/>
    </source>
</evidence>
<evidence type="ECO:0000256" key="4">
    <source>
        <dbReference type="PROSITE-ProRule" id="PRU00335"/>
    </source>
</evidence>
<keyword evidence="7" id="KW-1185">Reference proteome</keyword>
<feature type="domain" description="HTH tetR-type" evidence="5">
    <location>
        <begin position="6"/>
        <end position="66"/>
    </location>
</feature>
<dbReference type="InterPro" id="IPR025996">
    <property type="entry name" value="MT1864/Rv1816-like_C"/>
</dbReference>
<evidence type="ECO:0000256" key="2">
    <source>
        <dbReference type="ARBA" id="ARBA00023125"/>
    </source>
</evidence>
<reference evidence="6 7" key="1">
    <citation type="submission" date="2019-02" db="EMBL/GenBank/DDBJ databases">
        <title>Genomic Encyclopedia of Type Strains, Phase IV (KMG-IV): sequencing the most valuable type-strain genomes for metagenomic binning, comparative biology and taxonomic classification.</title>
        <authorList>
            <person name="Goeker M."/>
        </authorList>
    </citation>
    <scope>NUCLEOTIDE SEQUENCE [LARGE SCALE GENOMIC DNA]</scope>
    <source>
        <strain evidence="6 7">DSM 29486</strain>
    </source>
</reference>
<keyword evidence="2 4" id="KW-0238">DNA-binding</keyword>
<evidence type="ECO:0000256" key="1">
    <source>
        <dbReference type="ARBA" id="ARBA00023015"/>
    </source>
</evidence>
<comment type="caution">
    <text evidence="6">The sequence shown here is derived from an EMBL/GenBank/DDBJ whole genome shotgun (WGS) entry which is preliminary data.</text>
</comment>
<dbReference type="InterPro" id="IPR009057">
    <property type="entry name" value="Homeodomain-like_sf"/>
</dbReference>
<dbReference type="InterPro" id="IPR036271">
    <property type="entry name" value="Tet_transcr_reg_TetR-rel_C_sf"/>
</dbReference>
<name>A0A4Q7PIM0_9FIRM</name>
<keyword evidence="3" id="KW-0804">Transcription</keyword>
<sequence length="189" mass="21951">MPPKKKITKEDIIEAALEIVRENGMGALNARALAKKLSCSTQPVFSNYSSMEDLQEDVLQAADRLYQRYLEKGMKDPAYPPYKASGMAYIRFAKEEKELFRLLFMRDRTGEEVREDRESIAGLLELVASNMGISQDAAYMFHLEMWIYVHGIAVMVATSYLDWDWEMISEMMTDAYQGMRERYQKKEKN</sequence>
<dbReference type="Proteomes" id="UP000292927">
    <property type="component" value="Unassembled WGS sequence"/>
</dbReference>
<dbReference type="GO" id="GO:0003677">
    <property type="term" value="F:DNA binding"/>
    <property type="evidence" value="ECO:0007669"/>
    <property type="project" value="UniProtKB-UniRule"/>
</dbReference>
<dbReference type="InterPro" id="IPR001647">
    <property type="entry name" value="HTH_TetR"/>
</dbReference>
<dbReference type="Pfam" id="PF13305">
    <property type="entry name" value="TetR_C_33"/>
    <property type="match status" value="1"/>
</dbReference>
<dbReference type="RefSeq" id="WP_130435083.1">
    <property type="nucleotide sequence ID" value="NZ_SGXF01000003.1"/>
</dbReference>
<dbReference type="SUPFAM" id="SSF46689">
    <property type="entry name" value="Homeodomain-like"/>
    <property type="match status" value="1"/>
</dbReference>
<dbReference type="OrthoDB" id="66596at2"/>
<proteinExistence type="predicted"/>
<dbReference type="PROSITE" id="PS50977">
    <property type="entry name" value="HTH_TETR_2"/>
    <property type="match status" value="1"/>
</dbReference>
<evidence type="ECO:0000313" key="7">
    <source>
        <dbReference type="Proteomes" id="UP000292927"/>
    </source>
</evidence>
<dbReference type="Gene3D" id="1.10.357.10">
    <property type="entry name" value="Tetracycline Repressor, domain 2"/>
    <property type="match status" value="1"/>
</dbReference>
<feature type="DNA-binding region" description="H-T-H motif" evidence="4">
    <location>
        <begin position="29"/>
        <end position="48"/>
    </location>
</feature>
<accession>A0A4Q7PIM0</accession>
<evidence type="ECO:0000256" key="3">
    <source>
        <dbReference type="ARBA" id="ARBA00023163"/>
    </source>
</evidence>
<protein>
    <submittedName>
        <fullName evidence="6">AcrR family transcriptional regulator</fullName>
    </submittedName>
</protein>